<feature type="transmembrane region" description="Helical" evidence="1">
    <location>
        <begin position="12"/>
        <end position="44"/>
    </location>
</feature>
<keyword evidence="1" id="KW-0472">Membrane</keyword>
<gene>
    <name evidence="2" type="ORF">FRUB_10282</name>
</gene>
<keyword evidence="3" id="KW-1185">Reference proteome</keyword>
<protein>
    <submittedName>
        <fullName evidence="2">Uncharacterized protein</fullName>
    </submittedName>
</protein>
<dbReference type="Proteomes" id="UP000214646">
    <property type="component" value="Unassembled WGS sequence"/>
</dbReference>
<keyword evidence="1" id="KW-1133">Transmembrane helix</keyword>
<evidence type="ECO:0000256" key="1">
    <source>
        <dbReference type="SAM" id="Phobius"/>
    </source>
</evidence>
<evidence type="ECO:0000313" key="2">
    <source>
        <dbReference type="EMBL" id="OWK34311.1"/>
    </source>
</evidence>
<dbReference type="AlphaFoldDB" id="A0A225CY92"/>
<reference evidence="3" key="1">
    <citation type="submission" date="2017-06" db="EMBL/GenBank/DDBJ databases">
        <title>Genome analysis of Fimbriiglobus ruber SP5, the first member of the order Planctomycetales with confirmed chitinolytic capability.</title>
        <authorList>
            <person name="Ravin N.V."/>
            <person name="Rakitin A.L."/>
            <person name="Ivanova A.A."/>
            <person name="Beletsky A.V."/>
            <person name="Kulichevskaya I.S."/>
            <person name="Mardanov A.V."/>
            <person name="Dedysh S.N."/>
        </authorList>
    </citation>
    <scope>NUCLEOTIDE SEQUENCE [LARGE SCALE GENOMIC DNA]</scope>
    <source>
        <strain evidence="3">SP5</strain>
    </source>
</reference>
<accession>A0A225CY92</accession>
<dbReference type="EMBL" id="NIDE01000020">
    <property type="protein sequence ID" value="OWK34311.1"/>
    <property type="molecule type" value="Genomic_DNA"/>
</dbReference>
<organism evidence="2 3">
    <name type="scientific">Fimbriiglobus ruber</name>
    <dbReference type="NCBI Taxonomy" id="1908690"/>
    <lineage>
        <taxon>Bacteria</taxon>
        <taxon>Pseudomonadati</taxon>
        <taxon>Planctomycetota</taxon>
        <taxon>Planctomycetia</taxon>
        <taxon>Gemmatales</taxon>
        <taxon>Gemmataceae</taxon>
        <taxon>Fimbriiglobus</taxon>
    </lineage>
</organism>
<sequence>MPALLRSAAWTVAYLLLTCAFGAIVAGTVGAVLMPVVIVILAFCNNR</sequence>
<evidence type="ECO:0000313" key="3">
    <source>
        <dbReference type="Proteomes" id="UP000214646"/>
    </source>
</evidence>
<name>A0A225CY92_9BACT</name>
<proteinExistence type="predicted"/>
<comment type="caution">
    <text evidence="2">The sequence shown here is derived from an EMBL/GenBank/DDBJ whole genome shotgun (WGS) entry which is preliminary data.</text>
</comment>
<keyword evidence="1" id="KW-0812">Transmembrane</keyword>
<dbReference type="RefSeq" id="WP_161968120.1">
    <property type="nucleotide sequence ID" value="NZ_NIDE01000020.1"/>
</dbReference>